<gene>
    <name evidence="2" type="ORF">SO694_00179026</name>
</gene>
<evidence type="ECO:0000256" key="1">
    <source>
        <dbReference type="SAM" id="MobiDB-lite"/>
    </source>
</evidence>
<sequence length="491" mass="54734">MRRRKSTANFMDQRQTQKSIQHAVKRVMELSSLKRTTRNLAEVIEQAMAECNSRASRDSNFAHLTSEQLQRAHEMHLKLCEKAGLKETPRSRRRSRAAPETTASVSVASTSSHAHRRRRMTRKNSRPPSVRDRENKREAEERYAAEEMLGMHAGACHLRDSPPEDREWAETVRELKKDRVRNERAIEKSWLMMEEEKRLDALSPRLRICSLSVMAWAQYVRLNKLARRKAVVQANARALNAVRKLRARNTKMCALQNLVASAVAKKDKKKQVARHLKKAAAAHKAAAHLQAVFSANHADDRFQDRGMPKQTHDLELPELDLERDCGYVRPGERAAPAQALRSFHGKISYRGKWGGPSPKPRPPEAAAPPDFDDASFVSFRGTVDRPLGLGGRVPPWLACGDDDDESLPSCVSPLSRPAIVPPSLPVAPPSSSDILGAKGGAGCFARARRLVPASSRALLFSPLAAAIAVEDRSFAPQRPASRGVAHWESVF</sequence>
<evidence type="ECO:0000313" key="3">
    <source>
        <dbReference type="Proteomes" id="UP001363151"/>
    </source>
</evidence>
<feature type="region of interest" description="Disordered" evidence="1">
    <location>
        <begin position="350"/>
        <end position="371"/>
    </location>
</feature>
<keyword evidence="3" id="KW-1185">Reference proteome</keyword>
<proteinExistence type="predicted"/>
<name>A0ABR1FI80_AURAN</name>
<feature type="compositionally biased region" description="Basic and acidic residues" evidence="1">
    <location>
        <begin position="129"/>
        <end position="139"/>
    </location>
</feature>
<accession>A0ABR1FI80</accession>
<dbReference type="EMBL" id="JBBJCI010000418">
    <property type="protein sequence ID" value="KAK7231224.1"/>
    <property type="molecule type" value="Genomic_DNA"/>
</dbReference>
<reference evidence="2 3" key="1">
    <citation type="submission" date="2024-03" db="EMBL/GenBank/DDBJ databases">
        <title>Aureococcus anophagefferens CCMP1851 and Kratosvirus quantuckense: Draft genome of a second virus-susceptible host strain in the model system.</title>
        <authorList>
            <person name="Chase E."/>
            <person name="Truchon A.R."/>
            <person name="Schepens W."/>
            <person name="Wilhelm S.W."/>
        </authorList>
    </citation>
    <scope>NUCLEOTIDE SEQUENCE [LARGE SCALE GENOMIC DNA]</scope>
    <source>
        <strain evidence="2 3">CCMP1851</strain>
    </source>
</reference>
<feature type="compositionally biased region" description="Pro residues" evidence="1">
    <location>
        <begin position="357"/>
        <end position="366"/>
    </location>
</feature>
<protein>
    <submittedName>
        <fullName evidence="2">Uncharacterized protein</fullName>
    </submittedName>
</protein>
<feature type="compositionally biased region" description="Low complexity" evidence="1">
    <location>
        <begin position="98"/>
        <end position="112"/>
    </location>
</feature>
<comment type="caution">
    <text evidence="2">The sequence shown here is derived from an EMBL/GenBank/DDBJ whole genome shotgun (WGS) entry which is preliminary data.</text>
</comment>
<evidence type="ECO:0000313" key="2">
    <source>
        <dbReference type="EMBL" id="KAK7231224.1"/>
    </source>
</evidence>
<feature type="compositionally biased region" description="Basic residues" evidence="1">
    <location>
        <begin position="113"/>
        <end position="125"/>
    </location>
</feature>
<organism evidence="2 3">
    <name type="scientific">Aureococcus anophagefferens</name>
    <name type="common">Harmful bloom alga</name>
    <dbReference type="NCBI Taxonomy" id="44056"/>
    <lineage>
        <taxon>Eukaryota</taxon>
        <taxon>Sar</taxon>
        <taxon>Stramenopiles</taxon>
        <taxon>Ochrophyta</taxon>
        <taxon>Pelagophyceae</taxon>
        <taxon>Pelagomonadales</taxon>
        <taxon>Pelagomonadaceae</taxon>
        <taxon>Aureococcus</taxon>
    </lineage>
</organism>
<feature type="region of interest" description="Disordered" evidence="1">
    <location>
        <begin position="82"/>
        <end position="139"/>
    </location>
</feature>
<dbReference type="Proteomes" id="UP001363151">
    <property type="component" value="Unassembled WGS sequence"/>
</dbReference>